<evidence type="ECO:0000313" key="1">
    <source>
        <dbReference type="EMBL" id="RKR74231.1"/>
    </source>
</evidence>
<sequence length="248" mass="26713">MADFDELIREAAARPGGGWDFSWMEGRASGSAPSWSYESMARDLVRSSARLLDVDTGGGEFLAGLAPLPDGSRATEGWAPNVPIAASRLAPLGVAVVASADGLLPFDDASFDLVLNRHGRLDAGETARALHSGGRLLTQQVGSDDSEELNAALGAERGHEAGSWTLERAVAQVESSGLHIEEAREEWPPLTFFDIGAVVLQLRAVAWQIPDFTVDRYEEPLLALHARIERDGSFTVRSHRFLVLASRP</sequence>
<dbReference type="InterPro" id="IPR029063">
    <property type="entry name" value="SAM-dependent_MTases_sf"/>
</dbReference>
<accession>A0A495IFW8</accession>
<dbReference type="RefSeq" id="WP_211331671.1">
    <property type="nucleotide sequence ID" value="NZ_RBKS01000001.1"/>
</dbReference>
<organism evidence="1 2">
    <name type="scientific">Frondihabitans australicus</name>
    <dbReference type="NCBI Taxonomy" id="386892"/>
    <lineage>
        <taxon>Bacteria</taxon>
        <taxon>Bacillati</taxon>
        <taxon>Actinomycetota</taxon>
        <taxon>Actinomycetes</taxon>
        <taxon>Micrococcales</taxon>
        <taxon>Microbacteriaceae</taxon>
        <taxon>Frondihabitans</taxon>
    </lineage>
</organism>
<proteinExistence type="predicted"/>
<dbReference type="SUPFAM" id="SSF53335">
    <property type="entry name" value="S-adenosyl-L-methionine-dependent methyltransferases"/>
    <property type="match status" value="1"/>
</dbReference>
<dbReference type="AlphaFoldDB" id="A0A495IFW8"/>
<dbReference type="InterPro" id="IPR052939">
    <property type="entry name" value="23S_rRNA_MeTrnsfrase_RlmA"/>
</dbReference>
<keyword evidence="2" id="KW-1185">Reference proteome</keyword>
<reference evidence="1 2" key="1">
    <citation type="submission" date="2018-10" db="EMBL/GenBank/DDBJ databases">
        <title>Sequencing the genomes of 1000 actinobacteria strains.</title>
        <authorList>
            <person name="Klenk H.-P."/>
        </authorList>
    </citation>
    <scope>NUCLEOTIDE SEQUENCE [LARGE SCALE GENOMIC DNA]</scope>
    <source>
        <strain evidence="1 2">DSM 17894</strain>
    </source>
</reference>
<dbReference type="PANTHER" id="PTHR43460">
    <property type="entry name" value="METHYLTRANSFERASE"/>
    <property type="match status" value="1"/>
</dbReference>
<comment type="caution">
    <text evidence="1">The sequence shown here is derived from an EMBL/GenBank/DDBJ whole genome shotgun (WGS) entry which is preliminary data.</text>
</comment>
<dbReference type="Gene3D" id="3.40.50.150">
    <property type="entry name" value="Vaccinia Virus protein VP39"/>
    <property type="match status" value="1"/>
</dbReference>
<name>A0A495IFW8_9MICO</name>
<dbReference type="PANTHER" id="PTHR43460:SF1">
    <property type="entry name" value="METHYLTRANSFERASE TYPE 11 DOMAIN-CONTAINING PROTEIN"/>
    <property type="match status" value="1"/>
</dbReference>
<dbReference type="Proteomes" id="UP000280008">
    <property type="component" value="Unassembled WGS sequence"/>
</dbReference>
<evidence type="ECO:0008006" key="3">
    <source>
        <dbReference type="Google" id="ProtNLM"/>
    </source>
</evidence>
<evidence type="ECO:0000313" key="2">
    <source>
        <dbReference type="Proteomes" id="UP000280008"/>
    </source>
</evidence>
<protein>
    <recommendedName>
        <fullName evidence="3">Methyltransferase family protein</fullName>
    </recommendedName>
</protein>
<dbReference type="EMBL" id="RBKS01000001">
    <property type="protein sequence ID" value="RKR74231.1"/>
    <property type="molecule type" value="Genomic_DNA"/>
</dbReference>
<gene>
    <name evidence="1" type="ORF">C8E83_1340</name>
</gene>